<keyword evidence="2" id="KW-1185">Reference proteome</keyword>
<evidence type="ECO:0000313" key="1">
    <source>
        <dbReference type="EMBL" id="SFK54358.1"/>
    </source>
</evidence>
<dbReference type="EMBL" id="FOSB01000017">
    <property type="protein sequence ID" value="SFK54358.1"/>
    <property type="molecule type" value="Genomic_DNA"/>
</dbReference>
<evidence type="ECO:0008006" key="3">
    <source>
        <dbReference type="Google" id="ProtNLM"/>
    </source>
</evidence>
<organism evidence="1 2">
    <name type="scientific">Halobacillus dabanensis</name>
    <dbReference type="NCBI Taxonomy" id="240302"/>
    <lineage>
        <taxon>Bacteria</taxon>
        <taxon>Bacillati</taxon>
        <taxon>Bacillota</taxon>
        <taxon>Bacilli</taxon>
        <taxon>Bacillales</taxon>
        <taxon>Bacillaceae</taxon>
        <taxon>Halobacillus</taxon>
    </lineage>
</organism>
<proteinExistence type="predicted"/>
<sequence length="198" mass="23335">MDCTKDSKVDTLANMYERMMYDFSYDLHERYSHLLTGVLHQLEQDDSKKGIALLVSHIIEDMRNKSNETTPLSLYRKGLWAALKQVGRQLENRFGVTITFLSTNRCPEISDEEKSVLFRLLQRTLQTIVEIGDTDKIEVRIDMERVTFSFQSEQEYIPNKQKDLFILLEKRTDTQSKLERAGRHWSWTYVMRKGETAE</sequence>
<dbReference type="AlphaFoldDB" id="A0A1I4AD58"/>
<dbReference type="RefSeq" id="WP_075038230.1">
    <property type="nucleotide sequence ID" value="NZ_FOSB01000017.1"/>
</dbReference>
<gene>
    <name evidence="1" type="ORF">SAMN04487936_11724</name>
</gene>
<name>A0A1I4AD58_HALDA</name>
<evidence type="ECO:0000313" key="2">
    <source>
        <dbReference type="Proteomes" id="UP000183557"/>
    </source>
</evidence>
<accession>A0A1I4AD58</accession>
<protein>
    <recommendedName>
        <fullName evidence="3">Two-component system, NarL family, sensor histidine kinase NreB</fullName>
    </recommendedName>
</protein>
<dbReference type="Proteomes" id="UP000183557">
    <property type="component" value="Unassembled WGS sequence"/>
</dbReference>
<dbReference type="OrthoDB" id="2966017at2"/>
<reference evidence="2" key="1">
    <citation type="submission" date="2016-10" db="EMBL/GenBank/DDBJ databases">
        <authorList>
            <person name="Varghese N."/>
            <person name="Submissions S."/>
        </authorList>
    </citation>
    <scope>NUCLEOTIDE SEQUENCE [LARGE SCALE GENOMIC DNA]</scope>
    <source>
        <strain evidence="2">CGMCC 1.3704</strain>
    </source>
</reference>